<accession>A0ABM0JVN6</accession>
<dbReference type="Gene3D" id="1.20.58.900">
    <property type="match status" value="1"/>
</dbReference>
<evidence type="ECO:0000256" key="1">
    <source>
        <dbReference type="ARBA" id="ARBA00023054"/>
    </source>
</evidence>
<proteinExistence type="inferred from homology"/>
<dbReference type="SMART" id="SM00593">
    <property type="entry name" value="RUN"/>
    <property type="match status" value="1"/>
</dbReference>
<dbReference type="PANTHER" id="PTHR46251:SF3">
    <property type="entry name" value="RUN DOMAIN-CONTAINING PROTEIN"/>
    <property type="match status" value="1"/>
</dbReference>
<dbReference type="SUPFAM" id="SSF140741">
    <property type="entry name" value="RUN domain-like"/>
    <property type="match status" value="1"/>
</dbReference>
<dbReference type="PANTHER" id="PTHR46251">
    <property type="entry name" value="RUN DOMAIN-CONTAINING 3 PROTEIN RUNDC3"/>
    <property type="match status" value="1"/>
</dbReference>
<evidence type="ECO:0000313" key="6">
    <source>
        <dbReference type="Proteomes" id="UP000694888"/>
    </source>
</evidence>
<organism evidence="6 7">
    <name type="scientific">Aplysia californica</name>
    <name type="common">California sea hare</name>
    <dbReference type="NCBI Taxonomy" id="6500"/>
    <lineage>
        <taxon>Eukaryota</taxon>
        <taxon>Metazoa</taxon>
        <taxon>Spiralia</taxon>
        <taxon>Lophotrochozoa</taxon>
        <taxon>Mollusca</taxon>
        <taxon>Gastropoda</taxon>
        <taxon>Heterobranchia</taxon>
        <taxon>Euthyneura</taxon>
        <taxon>Tectipleura</taxon>
        <taxon>Aplysiida</taxon>
        <taxon>Aplysioidea</taxon>
        <taxon>Aplysiidae</taxon>
        <taxon>Aplysia</taxon>
    </lineage>
</organism>
<comment type="similarity">
    <text evidence="2">Belongs to the RUNDC3 family.</text>
</comment>
<feature type="region of interest" description="Disordered" evidence="4">
    <location>
        <begin position="348"/>
        <end position="376"/>
    </location>
</feature>
<reference evidence="7" key="1">
    <citation type="submission" date="2025-08" db="UniProtKB">
        <authorList>
            <consortium name="RefSeq"/>
        </authorList>
    </citation>
    <scope>IDENTIFICATION</scope>
</reference>
<keyword evidence="6" id="KW-1185">Reference proteome</keyword>
<sequence length="622" mass="69383">MLTRRQIDVQRENLASMCRISVKSLLDYACLYTHVDDDSEEFINFCSVFEQMVVHRLRPYQRKVWLRGSGPPRHFWEVLVENHNSRRGSLFQTCIPNIEAIETLKSPKAKLRAFIRVALMEKRLSDYIYWLLENPRLIRESYMEGALLASEEASVLCGDLIGLNAIDFNFCLKGNENELLGPLEISYAPFLKYKQTSASRSSDEIEMLRLSGEPSGEVVQTLTEGNLNDLLRLQSLEKDFRGIKEQKDYLEELVRLRDRQLAEANLRLENMRIAQHGREQDVEKEYKLMNVCMLELQEELSKLRQQNNSLKLEVAGLRQYKERLEMKEVPLMDMAGPENMQMEHLPERLTAPPPPSMMLQPYSKKEASPVPSDRRSILSSASDHLHLREDSQSMVPLTGSLSDVNAAIVEATTKPIVTSADSSSRVPAPIEEDVPVAEERTDGNSAVDPNLSQIVMEESKEVLQAKSSIPESNMEGPSQESNVGTDGNTDPSVQNQTGRTGEEETVSPGLNESYVLTGESDAEEKDKSTTVPLVCVTEAQEEDSPTDSPVSIGDPSSAPSPEFGDGDGQVMVLSDGAGSSDKEEDVSNSDPEVLERGNTSSDGSDAAWEMLSDSEQKSEAEQ</sequence>
<dbReference type="InterPro" id="IPR047340">
    <property type="entry name" value="RUNDC3A_B"/>
</dbReference>
<keyword evidence="1 3" id="KW-0175">Coiled coil</keyword>
<feature type="region of interest" description="Disordered" evidence="4">
    <location>
        <begin position="461"/>
        <end position="622"/>
    </location>
</feature>
<dbReference type="GeneID" id="101863449"/>
<evidence type="ECO:0000313" key="7">
    <source>
        <dbReference type="RefSeq" id="XP_005102615.1"/>
    </source>
</evidence>
<dbReference type="Proteomes" id="UP000694888">
    <property type="component" value="Unplaced"/>
</dbReference>
<protein>
    <submittedName>
        <fullName evidence="7">RUN domain-containing protein 3A</fullName>
    </submittedName>
</protein>
<dbReference type="PROSITE" id="PS50826">
    <property type="entry name" value="RUN"/>
    <property type="match status" value="1"/>
</dbReference>
<dbReference type="RefSeq" id="XP_005102615.1">
    <property type="nucleotide sequence ID" value="XM_005102558.3"/>
</dbReference>
<feature type="compositionally biased region" description="Basic and acidic residues" evidence="4">
    <location>
        <begin position="363"/>
        <end position="376"/>
    </location>
</feature>
<dbReference type="Pfam" id="PF02759">
    <property type="entry name" value="RUN"/>
    <property type="match status" value="1"/>
</dbReference>
<evidence type="ECO:0000256" key="4">
    <source>
        <dbReference type="SAM" id="MobiDB-lite"/>
    </source>
</evidence>
<evidence type="ECO:0000259" key="5">
    <source>
        <dbReference type="PROSITE" id="PS50826"/>
    </source>
</evidence>
<feature type="domain" description="RUN" evidence="5">
    <location>
        <begin position="36"/>
        <end position="175"/>
    </location>
</feature>
<dbReference type="InterPro" id="IPR004012">
    <property type="entry name" value="Run_dom"/>
</dbReference>
<feature type="coiled-coil region" evidence="3">
    <location>
        <begin position="293"/>
        <end position="327"/>
    </location>
</feature>
<feature type="compositionally biased region" description="Polar residues" evidence="4">
    <location>
        <begin position="465"/>
        <end position="499"/>
    </location>
</feature>
<evidence type="ECO:0000256" key="2">
    <source>
        <dbReference type="ARBA" id="ARBA00034727"/>
    </source>
</evidence>
<evidence type="ECO:0000256" key="3">
    <source>
        <dbReference type="SAM" id="Coils"/>
    </source>
</evidence>
<name>A0ABM0JVN6_APLCA</name>
<gene>
    <name evidence="7" type="primary">LOC101863449</name>
</gene>
<dbReference type="InterPro" id="IPR037213">
    <property type="entry name" value="Run_dom_sf"/>
</dbReference>